<reference evidence="2" key="1">
    <citation type="submission" date="2021-05" db="EMBL/GenBank/DDBJ databases">
        <authorList>
            <person name="Alioto T."/>
            <person name="Alioto T."/>
            <person name="Gomez Garrido J."/>
        </authorList>
    </citation>
    <scope>NUCLEOTIDE SEQUENCE</scope>
</reference>
<feature type="transmembrane region" description="Helical" evidence="1">
    <location>
        <begin position="68"/>
        <end position="92"/>
    </location>
</feature>
<dbReference type="AlphaFoldDB" id="A0A8D9FBE6"/>
<dbReference type="EMBL" id="HBUF01631695">
    <property type="protein sequence ID" value="CAG6783314.1"/>
    <property type="molecule type" value="Transcribed_RNA"/>
</dbReference>
<feature type="transmembrane region" description="Helical" evidence="1">
    <location>
        <begin position="6"/>
        <end position="26"/>
    </location>
</feature>
<accession>A0A8D9FBE6</accession>
<protein>
    <submittedName>
        <fullName evidence="2">Uncharacterized protein</fullName>
    </submittedName>
</protein>
<keyword evidence="1" id="KW-0812">Transmembrane</keyword>
<feature type="transmembrane region" description="Helical" evidence="1">
    <location>
        <begin position="38"/>
        <end position="62"/>
    </location>
</feature>
<organism evidence="2">
    <name type="scientific">Cacopsylla melanoneura</name>
    <dbReference type="NCBI Taxonomy" id="428564"/>
    <lineage>
        <taxon>Eukaryota</taxon>
        <taxon>Metazoa</taxon>
        <taxon>Ecdysozoa</taxon>
        <taxon>Arthropoda</taxon>
        <taxon>Hexapoda</taxon>
        <taxon>Insecta</taxon>
        <taxon>Pterygota</taxon>
        <taxon>Neoptera</taxon>
        <taxon>Paraneoptera</taxon>
        <taxon>Hemiptera</taxon>
        <taxon>Sternorrhyncha</taxon>
        <taxon>Psylloidea</taxon>
        <taxon>Psyllidae</taxon>
        <taxon>Psyllinae</taxon>
        <taxon>Cacopsylla</taxon>
    </lineage>
</organism>
<keyword evidence="1" id="KW-1133">Transmembrane helix</keyword>
<keyword evidence="1" id="KW-0472">Membrane</keyword>
<sequence>MTEFCFIVGLSYCLGLLFQYAASEWLGFSKQKRSRGNFLSLGFLAYCVFGLQTSSMCVSLLFMELLDYCAFGLTLPCFVSLIFIMGLLEYLLCFRFTSAMFVLHICL</sequence>
<evidence type="ECO:0000256" key="1">
    <source>
        <dbReference type="SAM" id="Phobius"/>
    </source>
</evidence>
<proteinExistence type="predicted"/>
<name>A0A8D9FBE6_9HEMI</name>
<evidence type="ECO:0000313" key="2">
    <source>
        <dbReference type="EMBL" id="CAG6783314.1"/>
    </source>
</evidence>